<keyword evidence="1" id="KW-0812">Transmembrane</keyword>
<reference evidence="2" key="1">
    <citation type="submission" date="2023-10" db="EMBL/GenBank/DDBJ databases">
        <title>Genome assemblies of two species of porcelain crab, Petrolisthes cinctipes and Petrolisthes manimaculis (Anomura: Porcellanidae).</title>
        <authorList>
            <person name="Angst P."/>
        </authorList>
    </citation>
    <scope>NUCLEOTIDE SEQUENCE</scope>
    <source>
        <strain evidence="2">PB745_01</strain>
        <tissue evidence="2">Gill</tissue>
    </source>
</reference>
<name>A0AAE1KRS6_PETCI</name>
<keyword evidence="3" id="KW-1185">Reference proteome</keyword>
<sequence length="79" mass="8878">MLEAGLLSFWTDDVMNTHKTRVRLEQRSKEQSEKLQTIVQGKRQVVLGVEQLLGAFVILVLGNILAWLSLIVEVFGING</sequence>
<dbReference type="AlphaFoldDB" id="A0AAE1KRS6"/>
<protein>
    <submittedName>
        <fullName evidence="2">Uncharacterized protein</fullName>
    </submittedName>
</protein>
<evidence type="ECO:0000313" key="3">
    <source>
        <dbReference type="Proteomes" id="UP001286313"/>
    </source>
</evidence>
<comment type="caution">
    <text evidence="2">The sequence shown here is derived from an EMBL/GenBank/DDBJ whole genome shotgun (WGS) entry which is preliminary data.</text>
</comment>
<dbReference type="Proteomes" id="UP001286313">
    <property type="component" value="Unassembled WGS sequence"/>
</dbReference>
<proteinExistence type="predicted"/>
<accession>A0AAE1KRS6</accession>
<keyword evidence="1" id="KW-0472">Membrane</keyword>
<keyword evidence="1" id="KW-1133">Transmembrane helix</keyword>
<evidence type="ECO:0000313" key="2">
    <source>
        <dbReference type="EMBL" id="KAK3881573.1"/>
    </source>
</evidence>
<feature type="transmembrane region" description="Helical" evidence="1">
    <location>
        <begin position="52"/>
        <end position="77"/>
    </location>
</feature>
<organism evidence="2 3">
    <name type="scientific">Petrolisthes cinctipes</name>
    <name type="common">Flat porcelain crab</name>
    <dbReference type="NCBI Taxonomy" id="88211"/>
    <lineage>
        <taxon>Eukaryota</taxon>
        <taxon>Metazoa</taxon>
        <taxon>Ecdysozoa</taxon>
        <taxon>Arthropoda</taxon>
        <taxon>Crustacea</taxon>
        <taxon>Multicrustacea</taxon>
        <taxon>Malacostraca</taxon>
        <taxon>Eumalacostraca</taxon>
        <taxon>Eucarida</taxon>
        <taxon>Decapoda</taxon>
        <taxon>Pleocyemata</taxon>
        <taxon>Anomura</taxon>
        <taxon>Galatheoidea</taxon>
        <taxon>Porcellanidae</taxon>
        <taxon>Petrolisthes</taxon>
    </lineage>
</organism>
<evidence type="ECO:0000256" key="1">
    <source>
        <dbReference type="SAM" id="Phobius"/>
    </source>
</evidence>
<dbReference type="EMBL" id="JAWQEG010001202">
    <property type="protein sequence ID" value="KAK3881573.1"/>
    <property type="molecule type" value="Genomic_DNA"/>
</dbReference>
<gene>
    <name evidence="2" type="ORF">Pcinc_014003</name>
</gene>